<keyword evidence="6" id="KW-0408">Iron</keyword>
<comment type="cofactor">
    <cofactor evidence="1">
        <name>L-ascorbate</name>
        <dbReference type="ChEBI" id="CHEBI:38290"/>
    </cofactor>
</comment>
<evidence type="ECO:0000256" key="1">
    <source>
        <dbReference type="ARBA" id="ARBA00001961"/>
    </source>
</evidence>
<comment type="caution">
    <text evidence="9">The sequence shown here is derived from an EMBL/GenBank/DDBJ whole genome shotgun (WGS) entry which is preliminary data.</text>
</comment>
<evidence type="ECO:0000256" key="6">
    <source>
        <dbReference type="ARBA" id="ARBA00023004"/>
    </source>
</evidence>
<sequence>MSANQGNENGGQDNSTQGASTKQLHKEYRERIISTYRPLHRELYQMTPGSFFVPSFLNAISENTEEGFRNIISEPSPGVLTFDMLQPQFCKMLVDEAENFENWVRETRTRILRPNTMNAYGSVLDDFGMERMLDKLMKDYILPMSTIFFPEVGGATLDYHHGYVVEYGTNRDDHIDFHVDDSEVTLNVCLGELFTGGEMFFRGVRCDKHLDSESESGEIYNYSQVPGRAVLHCGYHRHGALSTTSGHKVNMLLWCRSSVFREMRKYERNATSWCRVCKKEKEEKQRRFSVQRTSSQTDSSSPCFSQTDSCSP</sequence>
<protein>
    <submittedName>
        <fullName evidence="9">2-oxoglutarate and Fe(II)-dependent oxygenase superfamily protein</fullName>
    </submittedName>
</protein>
<feature type="region of interest" description="Disordered" evidence="7">
    <location>
        <begin position="1"/>
        <end position="24"/>
    </location>
</feature>
<keyword evidence="10" id="KW-1185">Reference proteome</keyword>
<evidence type="ECO:0000256" key="7">
    <source>
        <dbReference type="SAM" id="MobiDB-lite"/>
    </source>
</evidence>
<dbReference type="GO" id="GO:0051213">
    <property type="term" value="F:dioxygenase activity"/>
    <property type="evidence" value="ECO:0007669"/>
    <property type="project" value="UniProtKB-KW"/>
</dbReference>
<accession>A0AAD8H3D5</accession>
<feature type="domain" description="Fe2OG dioxygenase" evidence="8">
    <location>
        <begin position="156"/>
        <end position="257"/>
    </location>
</feature>
<dbReference type="GO" id="GO:0031418">
    <property type="term" value="F:L-ascorbic acid binding"/>
    <property type="evidence" value="ECO:0007669"/>
    <property type="project" value="UniProtKB-KW"/>
</dbReference>
<keyword evidence="3" id="KW-0847">Vitamin C</keyword>
<dbReference type="EMBL" id="JAUIZM010000010">
    <property type="protein sequence ID" value="KAK1359483.1"/>
    <property type="molecule type" value="Genomic_DNA"/>
</dbReference>
<evidence type="ECO:0000313" key="10">
    <source>
        <dbReference type="Proteomes" id="UP001237642"/>
    </source>
</evidence>
<name>A0AAD8H3D5_9APIA</name>
<evidence type="ECO:0000256" key="4">
    <source>
        <dbReference type="ARBA" id="ARBA00022964"/>
    </source>
</evidence>
<dbReference type="InterPro" id="IPR006620">
    <property type="entry name" value="Pro_4_hyd_alph"/>
</dbReference>
<dbReference type="PANTHER" id="PTHR24014">
    <property type="entry name" value="2-OXOGLUTARATE AND IRON-DEPENDENT OXYGENASE DOMAIN-CONTAINING PROTEIN 2"/>
    <property type="match status" value="1"/>
</dbReference>
<dbReference type="Pfam" id="PF25238">
    <property type="entry name" value="OGFOD2-like"/>
    <property type="match status" value="1"/>
</dbReference>
<evidence type="ECO:0000259" key="8">
    <source>
        <dbReference type="PROSITE" id="PS51471"/>
    </source>
</evidence>
<proteinExistence type="predicted"/>
<dbReference type="PANTHER" id="PTHR24014:SF4">
    <property type="entry name" value="2-OXOGLUTARATE AND IRON-DEPENDENT OXYGENASE DOMAIN-CONTAINING PROTEIN 2"/>
    <property type="match status" value="1"/>
</dbReference>
<dbReference type="Proteomes" id="UP001237642">
    <property type="component" value="Unassembled WGS sequence"/>
</dbReference>
<feature type="compositionally biased region" description="Polar residues" evidence="7">
    <location>
        <begin position="288"/>
        <end position="312"/>
    </location>
</feature>
<dbReference type="AlphaFoldDB" id="A0AAD8H3D5"/>
<evidence type="ECO:0000256" key="2">
    <source>
        <dbReference type="ARBA" id="ARBA00022723"/>
    </source>
</evidence>
<feature type="compositionally biased region" description="Polar residues" evidence="7">
    <location>
        <begin position="1"/>
        <end position="22"/>
    </location>
</feature>
<gene>
    <name evidence="9" type="ORF">POM88_043957</name>
</gene>
<evidence type="ECO:0000313" key="9">
    <source>
        <dbReference type="EMBL" id="KAK1359483.1"/>
    </source>
</evidence>
<evidence type="ECO:0000256" key="5">
    <source>
        <dbReference type="ARBA" id="ARBA00023002"/>
    </source>
</evidence>
<dbReference type="GO" id="GO:0016705">
    <property type="term" value="F:oxidoreductase activity, acting on paired donors, with incorporation or reduction of molecular oxygen"/>
    <property type="evidence" value="ECO:0007669"/>
    <property type="project" value="InterPro"/>
</dbReference>
<dbReference type="PROSITE" id="PS51471">
    <property type="entry name" value="FE2OG_OXY"/>
    <property type="match status" value="1"/>
</dbReference>
<dbReference type="SMART" id="SM00702">
    <property type="entry name" value="P4Hc"/>
    <property type="match status" value="1"/>
</dbReference>
<dbReference type="GO" id="GO:0005506">
    <property type="term" value="F:iron ion binding"/>
    <property type="evidence" value="ECO:0007669"/>
    <property type="project" value="InterPro"/>
</dbReference>
<feature type="region of interest" description="Disordered" evidence="7">
    <location>
        <begin position="283"/>
        <end position="312"/>
    </location>
</feature>
<dbReference type="Gene3D" id="2.60.120.620">
    <property type="entry name" value="q2cbj1_9rhob like domain"/>
    <property type="match status" value="1"/>
</dbReference>
<keyword evidence="2" id="KW-0479">Metal-binding</keyword>
<keyword evidence="5" id="KW-0560">Oxidoreductase</keyword>
<evidence type="ECO:0000256" key="3">
    <source>
        <dbReference type="ARBA" id="ARBA00022896"/>
    </source>
</evidence>
<reference evidence="9" key="1">
    <citation type="submission" date="2023-02" db="EMBL/GenBank/DDBJ databases">
        <title>Genome of toxic invasive species Heracleum sosnowskyi carries increased number of genes despite the absence of recent whole-genome duplications.</title>
        <authorList>
            <person name="Schelkunov M."/>
            <person name="Shtratnikova V."/>
            <person name="Makarenko M."/>
            <person name="Klepikova A."/>
            <person name="Omelchenko D."/>
            <person name="Novikova G."/>
            <person name="Obukhova E."/>
            <person name="Bogdanov V."/>
            <person name="Penin A."/>
            <person name="Logacheva M."/>
        </authorList>
    </citation>
    <scope>NUCLEOTIDE SEQUENCE</scope>
    <source>
        <strain evidence="9">Hsosn_3</strain>
        <tissue evidence="9">Leaf</tissue>
    </source>
</reference>
<dbReference type="InterPro" id="IPR005123">
    <property type="entry name" value="Oxoglu/Fe-dep_dioxygenase_dom"/>
</dbReference>
<reference evidence="9" key="2">
    <citation type="submission" date="2023-05" db="EMBL/GenBank/DDBJ databases">
        <authorList>
            <person name="Schelkunov M.I."/>
        </authorList>
    </citation>
    <scope>NUCLEOTIDE SEQUENCE</scope>
    <source>
        <strain evidence="9">Hsosn_3</strain>
        <tissue evidence="9">Leaf</tissue>
    </source>
</reference>
<keyword evidence="4" id="KW-0223">Dioxygenase</keyword>
<organism evidence="9 10">
    <name type="scientific">Heracleum sosnowskyi</name>
    <dbReference type="NCBI Taxonomy" id="360622"/>
    <lineage>
        <taxon>Eukaryota</taxon>
        <taxon>Viridiplantae</taxon>
        <taxon>Streptophyta</taxon>
        <taxon>Embryophyta</taxon>
        <taxon>Tracheophyta</taxon>
        <taxon>Spermatophyta</taxon>
        <taxon>Magnoliopsida</taxon>
        <taxon>eudicotyledons</taxon>
        <taxon>Gunneridae</taxon>
        <taxon>Pentapetalae</taxon>
        <taxon>asterids</taxon>
        <taxon>campanulids</taxon>
        <taxon>Apiales</taxon>
        <taxon>Apiaceae</taxon>
        <taxon>Apioideae</taxon>
        <taxon>apioid superclade</taxon>
        <taxon>Tordylieae</taxon>
        <taxon>Tordyliinae</taxon>
        <taxon>Heracleum</taxon>
    </lineage>
</organism>